<reference evidence="6 7" key="1">
    <citation type="journal article" date="2016" name="Nat. Commun.">
        <title>Thousands of microbial genomes shed light on interconnected biogeochemical processes in an aquifer system.</title>
        <authorList>
            <person name="Anantharaman K."/>
            <person name="Brown C.T."/>
            <person name="Hug L.A."/>
            <person name="Sharon I."/>
            <person name="Castelle C.J."/>
            <person name="Probst A.J."/>
            <person name="Thomas B.C."/>
            <person name="Singh A."/>
            <person name="Wilkins M.J."/>
            <person name="Karaoz U."/>
            <person name="Brodie E.L."/>
            <person name="Williams K.H."/>
            <person name="Hubbard S.S."/>
            <person name="Banfield J.F."/>
        </authorList>
    </citation>
    <scope>NUCLEOTIDE SEQUENCE [LARGE SCALE GENOMIC DNA]</scope>
</reference>
<comment type="subcellular location">
    <subcellularLocation>
        <location evidence="3">Cytoplasm</location>
    </subcellularLocation>
</comment>
<sequence length="219" mass="24892">MRPPFIFAKKFDKGDVIGYTACRMSHKKEKKEEGDISIEAELGDAESGALKDPQETIKKLKEKLKFCEAERKEYLDGWQRMKADLVNYKKDEEKRHGTVREYATEHVLADLLKVEESFQMAFGNKEAWESVSPEWRKGVEYIHSQFMSVLADHGISLIEPQRGESFDPAVHESVGTVPVSDAMAEGSVQESVKRGYRLRERVLKPAQVKVGACENINAQ</sequence>
<evidence type="ECO:0000313" key="6">
    <source>
        <dbReference type="EMBL" id="OHA60733.1"/>
    </source>
</evidence>
<dbReference type="SUPFAM" id="SSF58014">
    <property type="entry name" value="Coiled-coil domain of nucleotide exchange factor GrpE"/>
    <property type="match status" value="1"/>
</dbReference>
<dbReference type="GO" id="GO:0000774">
    <property type="term" value="F:adenyl-nucleotide exchange factor activity"/>
    <property type="evidence" value="ECO:0007669"/>
    <property type="project" value="InterPro"/>
</dbReference>
<evidence type="ECO:0000256" key="3">
    <source>
        <dbReference type="HAMAP-Rule" id="MF_01151"/>
    </source>
</evidence>
<dbReference type="HAMAP" id="MF_01151">
    <property type="entry name" value="GrpE"/>
    <property type="match status" value="1"/>
</dbReference>
<keyword evidence="2 3" id="KW-0143">Chaperone</keyword>
<accession>A0A1G2QK02</accession>
<dbReference type="GO" id="GO:0005737">
    <property type="term" value="C:cytoplasm"/>
    <property type="evidence" value="ECO:0007669"/>
    <property type="project" value="UniProtKB-SubCell"/>
</dbReference>
<protein>
    <recommendedName>
        <fullName evidence="3">Protein GrpE</fullName>
    </recommendedName>
    <alternativeName>
        <fullName evidence="3">HSP-70 cofactor</fullName>
    </alternativeName>
</protein>
<evidence type="ECO:0000313" key="7">
    <source>
        <dbReference type="Proteomes" id="UP000177090"/>
    </source>
</evidence>
<feature type="coiled-coil region" evidence="5">
    <location>
        <begin position="50"/>
        <end position="77"/>
    </location>
</feature>
<organism evidence="6 7">
    <name type="scientific">Candidatus Vogelbacteria bacterium RIFOXYD1_FULL_51_18</name>
    <dbReference type="NCBI Taxonomy" id="1802440"/>
    <lineage>
        <taxon>Bacteria</taxon>
        <taxon>Candidatus Vogeliibacteriota</taxon>
    </lineage>
</organism>
<dbReference type="Pfam" id="PF01025">
    <property type="entry name" value="GrpE"/>
    <property type="match status" value="1"/>
</dbReference>
<evidence type="ECO:0000256" key="1">
    <source>
        <dbReference type="ARBA" id="ARBA00009054"/>
    </source>
</evidence>
<dbReference type="AlphaFoldDB" id="A0A1G2QK02"/>
<keyword evidence="3" id="KW-0346">Stress response</keyword>
<dbReference type="PRINTS" id="PR00773">
    <property type="entry name" value="GRPEPROTEIN"/>
</dbReference>
<comment type="function">
    <text evidence="3">Participates actively in the response to hyperosmotic and heat shock by preventing the aggregation of stress-denatured proteins, in association with DnaK and GrpE. It is the nucleotide exchange factor for DnaK and may function as a thermosensor. Unfolded proteins bind initially to DnaJ; upon interaction with the DnaJ-bound protein, DnaK hydrolyzes its bound ATP, resulting in the formation of a stable complex. GrpE releases ADP from DnaK; ATP binding to DnaK triggers the release of the substrate protein, thus completing the reaction cycle. Several rounds of ATP-dependent interactions between DnaJ, DnaK and GrpE are required for fully efficient folding.</text>
</comment>
<dbReference type="PANTHER" id="PTHR21237">
    <property type="entry name" value="GRPE PROTEIN"/>
    <property type="match status" value="1"/>
</dbReference>
<proteinExistence type="inferred from homology"/>
<comment type="caution">
    <text evidence="6">The sequence shown here is derived from an EMBL/GenBank/DDBJ whole genome shotgun (WGS) entry which is preliminary data.</text>
</comment>
<dbReference type="Gene3D" id="2.30.22.10">
    <property type="entry name" value="Head domain of nucleotide exchange factor GrpE"/>
    <property type="match status" value="1"/>
</dbReference>
<dbReference type="CDD" id="cd00446">
    <property type="entry name" value="GrpE"/>
    <property type="match status" value="1"/>
</dbReference>
<dbReference type="GO" id="GO:0006457">
    <property type="term" value="P:protein folding"/>
    <property type="evidence" value="ECO:0007669"/>
    <property type="project" value="InterPro"/>
</dbReference>
<name>A0A1G2QK02_9BACT</name>
<gene>
    <name evidence="3" type="primary">grpE</name>
    <name evidence="6" type="ORF">A2569_00425</name>
</gene>
<comment type="similarity">
    <text evidence="1 3 4">Belongs to the GrpE family.</text>
</comment>
<comment type="subunit">
    <text evidence="3">Homodimer.</text>
</comment>
<dbReference type="InterPro" id="IPR000740">
    <property type="entry name" value="GrpE"/>
</dbReference>
<dbReference type="STRING" id="1802440.A2569_00425"/>
<dbReference type="SUPFAM" id="SSF51064">
    <property type="entry name" value="Head domain of nucleotide exchange factor GrpE"/>
    <property type="match status" value="1"/>
</dbReference>
<dbReference type="PANTHER" id="PTHR21237:SF23">
    <property type="entry name" value="GRPE PROTEIN HOMOLOG, MITOCHONDRIAL"/>
    <property type="match status" value="1"/>
</dbReference>
<dbReference type="GO" id="GO:0042803">
    <property type="term" value="F:protein homodimerization activity"/>
    <property type="evidence" value="ECO:0007669"/>
    <property type="project" value="InterPro"/>
</dbReference>
<evidence type="ECO:0000256" key="5">
    <source>
        <dbReference type="SAM" id="Coils"/>
    </source>
</evidence>
<dbReference type="GO" id="GO:0051082">
    <property type="term" value="F:unfolded protein binding"/>
    <property type="evidence" value="ECO:0007669"/>
    <property type="project" value="TreeGrafter"/>
</dbReference>
<dbReference type="InterPro" id="IPR009012">
    <property type="entry name" value="GrpE_head"/>
</dbReference>
<dbReference type="InterPro" id="IPR013805">
    <property type="entry name" value="GrpE_CC"/>
</dbReference>
<keyword evidence="3" id="KW-0963">Cytoplasm</keyword>
<dbReference type="Proteomes" id="UP000177090">
    <property type="component" value="Unassembled WGS sequence"/>
</dbReference>
<keyword evidence="5" id="KW-0175">Coiled coil</keyword>
<evidence type="ECO:0000256" key="4">
    <source>
        <dbReference type="RuleBase" id="RU004478"/>
    </source>
</evidence>
<dbReference type="EMBL" id="MHTL01000010">
    <property type="protein sequence ID" value="OHA60733.1"/>
    <property type="molecule type" value="Genomic_DNA"/>
</dbReference>
<dbReference type="GO" id="GO:0051087">
    <property type="term" value="F:protein-folding chaperone binding"/>
    <property type="evidence" value="ECO:0007669"/>
    <property type="project" value="InterPro"/>
</dbReference>
<evidence type="ECO:0000256" key="2">
    <source>
        <dbReference type="ARBA" id="ARBA00023186"/>
    </source>
</evidence>
<dbReference type="Gene3D" id="3.90.20.20">
    <property type="match status" value="1"/>
</dbReference>